<gene>
    <name evidence="2" type="ORF">F0170_23025</name>
</gene>
<dbReference type="Pfam" id="PF14897">
    <property type="entry name" value="EpsG"/>
    <property type="match status" value="1"/>
</dbReference>
<evidence type="ECO:0000256" key="1">
    <source>
        <dbReference type="SAM" id="Phobius"/>
    </source>
</evidence>
<reference evidence="2 3" key="1">
    <citation type="submission" date="2019-09" db="EMBL/GenBank/DDBJ databases">
        <title>The draft genomes of Allium pathogen Pseudomonas sp.</title>
        <authorList>
            <person name="Fujikawa T."/>
            <person name="Sawada H."/>
        </authorList>
    </citation>
    <scope>NUCLEOTIDE SEQUENCE [LARGE SCALE GENOMIC DNA]</scope>
    <source>
        <strain evidence="2 3">MAFF 730085</strain>
    </source>
</reference>
<keyword evidence="1" id="KW-0472">Membrane</keyword>
<comment type="caution">
    <text evidence="2">The sequence shown here is derived from an EMBL/GenBank/DDBJ whole genome shotgun (WGS) entry which is preliminary data.</text>
</comment>
<feature type="transmembrane region" description="Helical" evidence="1">
    <location>
        <begin position="297"/>
        <end position="317"/>
    </location>
</feature>
<feature type="transmembrane region" description="Helical" evidence="1">
    <location>
        <begin position="157"/>
        <end position="181"/>
    </location>
</feature>
<feature type="transmembrane region" description="Helical" evidence="1">
    <location>
        <begin position="89"/>
        <end position="106"/>
    </location>
</feature>
<dbReference type="AlphaFoldDB" id="A0A5N7JYW5"/>
<dbReference type="RefSeq" id="WP_058412926.1">
    <property type="nucleotide sequence ID" value="NZ_JBLZPT010000004.1"/>
</dbReference>
<dbReference type="Proteomes" id="UP000325438">
    <property type="component" value="Unassembled WGS sequence"/>
</dbReference>
<organism evidence="2 3">
    <name type="scientific">Pseudomonas kitaguniensis</name>
    <dbReference type="NCBI Taxonomy" id="2607908"/>
    <lineage>
        <taxon>Bacteria</taxon>
        <taxon>Pseudomonadati</taxon>
        <taxon>Pseudomonadota</taxon>
        <taxon>Gammaproteobacteria</taxon>
        <taxon>Pseudomonadales</taxon>
        <taxon>Pseudomonadaceae</taxon>
        <taxon>Pseudomonas</taxon>
    </lineage>
</organism>
<feature type="transmembrane region" description="Helical" evidence="1">
    <location>
        <begin position="113"/>
        <end position="137"/>
    </location>
</feature>
<feature type="transmembrane region" description="Helical" evidence="1">
    <location>
        <begin position="219"/>
        <end position="241"/>
    </location>
</feature>
<feature type="transmembrane region" description="Helical" evidence="1">
    <location>
        <begin position="272"/>
        <end position="290"/>
    </location>
</feature>
<accession>A0A5N7JYW5</accession>
<proteinExistence type="predicted"/>
<feature type="transmembrane region" description="Helical" evidence="1">
    <location>
        <begin position="248"/>
        <end position="266"/>
    </location>
</feature>
<keyword evidence="1" id="KW-1133">Transmembrane helix</keyword>
<dbReference type="EMBL" id="VUBA01000164">
    <property type="protein sequence ID" value="MPQ86600.1"/>
    <property type="molecule type" value="Genomic_DNA"/>
</dbReference>
<sequence length="341" mass="38171">MEFYVSSTLFFVIASLFGSYTRWPRTFFFIGLLPMILIALLRGNVGIDTAVYLQEIQRIAEAGEYTRTFEPLFEGLILFFSSFLDSPRAVLAALGALTTAFLVMGATQKNQSLLFFCAFIIPVYYFDMVMNGVRYGLSFAIVFWALIYLRDGKEKRFIAWVVVASLIQSSGGLLGLMLYVLHSRRWRVLIGCSILFAVGFVGAYPYFMAKLQNYSEIYTASIFSGLSTLIVTVAALFIWMLDPGTRKNTFSACCILLGVACLMFGVAQFSYAGLRFLQLVSFATFLYFIISMSSNRVTLSNVSTAALLGIAVIAFILKMKNFADSLNEGPSPFVPYLFFWE</sequence>
<name>A0A5N7JYW5_9PSED</name>
<protein>
    <submittedName>
        <fullName evidence="2">EpsG family protein</fullName>
    </submittedName>
</protein>
<feature type="transmembrane region" description="Helical" evidence="1">
    <location>
        <begin position="188"/>
        <end position="207"/>
    </location>
</feature>
<evidence type="ECO:0000313" key="2">
    <source>
        <dbReference type="EMBL" id="MPQ86600.1"/>
    </source>
</evidence>
<keyword evidence="1" id="KW-0812">Transmembrane</keyword>
<dbReference type="InterPro" id="IPR049458">
    <property type="entry name" value="EpsG-like"/>
</dbReference>
<evidence type="ECO:0000313" key="3">
    <source>
        <dbReference type="Proteomes" id="UP000325438"/>
    </source>
</evidence>
<feature type="transmembrane region" description="Helical" evidence="1">
    <location>
        <begin position="28"/>
        <end position="53"/>
    </location>
</feature>